<dbReference type="Gene3D" id="1.10.10.60">
    <property type="entry name" value="Homeodomain-like"/>
    <property type="match status" value="1"/>
</dbReference>
<keyword evidence="1" id="KW-0805">Transcription regulation</keyword>
<protein>
    <submittedName>
        <fullName evidence="7">TetR/AcrR family transcriptional regulator</fullName>
    </submittedName>
</protein>
<dbReference type="InterPro" id="IPR036271">
    <property type="entry name" value="Tet_transcr_reg_TetR-rel_C_sf"/>
</dbReference>
<keyword evidence="3" id="KW-0804">Transcription</keyword>
<accession>A0ABY6E580</accession>
<dbReference type="Pfam" id="PF00440">
    <property type="entry name" value="TetR_N"/>
    <property type="match status" value="1"/>
</dbReference>
<evidence type="ECO:0000256" key="2">
    <source>
        <dbReference type="ARBA" id="ARBA00023125"/>
    </source>
</evidence>
<evidence type="ECO:0000256" key="1">
    <source>
        <dbReference type="ARBA" id="ARBA00023015"/>
    </source>
</evidence>
<dbReference type="RefSeq" id="WP_263231995.1">
    <property type="nucleotide sequence ID" value="NZ_CP106793.1"/>
</dbReference>
<gene>
    <name evidence="7" type="ORF">N8I84_26460</name>
</gene>
<feature type="DNA-binding region" description="H-T-H motif" evidence="4">
    <location>
        <begin position="72"/>
        <end position="91"/>
    </location>
</feature>
<dbReference type="PANTHER" id="PTHR47506:SF1">
    <property type="entry name" value="HTH-TYPE TRANSCRIPTIONAL REGULATOR YJDC"/>
    <property type="match status" value="1"/>
</dbReference>
<evidence type="ECO:0000256" key="4">
    <source>
        <dbReference type="PROSITE-ProRule" id="PRU00335"/>
    </source>
</evidence>
<keyword evidence="2 4" id="KW-0238">DNA-binding</keyword>
<feature type="domain" description="HTH tetR-type" evidence="6">
    <location>
        <begin position="49"/>
        <end position="109"/>
    </location>
</feature>
<dbReference type="EMBL" id="CP106793">
    <property type="protein sequence ID" value="UXY21845.1"/>
    <property type="molecule type" value="Genomic_DNA"/>
</dbReference>
<reference evidence="7" key="1">
    <citation type="submission" date="2022-10" db="EMBL/GenBank/DDBJ databases">
        <authorList>
            <person name="Mo P."/>
        </authorList>
    </citation>
    <scope>NUCLEOTIDE SEQUENCE</scope>
    <source>
        <strain evidence="7">HUAS 13-4</strain>
    </source>
</reference>
<dbReference type="InterPro" id="IPR009057">
    <property type="entry name" value="Homeodomain-like_sf"/>
</dbReference>
<dbReference type="PROSITE" id="PS01081">
    <property type="entry name" value="HTH_TETR_1"/>
    <property type="match status" value="1"/>
</dbReference>
<organism evidence="7 8">
    <name type="scientific">Streptomyces cynarae</name>
    <dbReference type="NCBI Taxonomy" id="2981134"/>
    <lineage>
        <taxon>Bacteria</taxon>
        <taxon>Bacillati</taxon>
        <taxon>Actinomycetota</taxon>
        <taxon>Actinomycetes</taxon>
        <taxon>Kitasatosporales</taxon>
        <taxon>Streptomycetaceae</taxon>
        <taxon>Streptomyces</taxon>
    </lineage>
</organism>
<feature type="compositionally biased region" description="Basic and acidic residues" evidence="5">
    <location>
        <begin position="1"/>
        <end position="12"/>
    </location>
</feature>
<dbReference type="SUPFAM" id="SSF46689">
    <property type="entry name" value="Homeodomain-like"/>
    <property type="match status" value="1"/>
</dbReference>
<evidence type="ECO:0000313" key="8">
    <source>
        <dbReference type="Proteomes" id="UP001061298"/>
    </source>
</evidence>
<dbReference type="Pfam" id="PF16925">
    <property type="entry name" value="TetR_C_13"/>
    <property type="match status" value="1"/>
</dbReference>
<evidence type="ECO:0000313" key="7">
    <source>
        <dbReference type="EMBL" id="UXY21845.1"/>
    </source>
</evidence>
<dbReference type="InterPro" id="IPR023772">
    <property type="entry name" value="DNA-bd_HTH_TetR-type_CS"/>
</dbReference>
<proteinExistence type="predicted"/>
<dbReference type="Gene3D" id="1.10.357.10">
    <property type="entry name" value="Tetracycline Repressor, domain 2"/>
    <property type="match status" value="1"/>
</dbReference>
<name>A0ABY6E580_9ACTN</name>
<dbReference type="PANTHER" id="PTHR47506">
    <property type="entry name" value="TRANSCRIPTIONAL REGULATORY PROTEIN"/>
    <property type="match status" value="1"/>
</dbReference>
<dbReference type="Proteomes" id="UP001061298">
    <property type="component" value="Chromosome"/>
</dbReference>
<evidence type="ECO:0000256" key="5">
    <source>
        <dbReference type="SAM" id="MobiDB-lite"/>
    </source>
</evidence>
<evidence type="ECO:0000256" key="3">
    <source>
        <dbReference type="ARBA" id="ARBA00023163"/>
    </source>
</evidence>
<dbReference type="InterPro" id="IPR011075">
    <property type="entry name" value="TetR_C"/>
</dbReference>
<dbReference type="SUPFAM" id="SSF48498">
    <property type="entry name" value="Tetracyclin repressor-like, C-terminal domain"/>
    <property type="match status" value="1"/>
</dbReference>
<feature type="region of interest" description="Disordered" evidence="5">
    <location>
        <begin position="240"/>
        <end position="260"/>
    </location>
</feature>
<keyword evidence="8" id="KW-1185">Reference proteome</keyword>
<evidence type="ECO:0000259" key="6">
    <source>
        <dbReference type="PROSITE" id="PS50977"/>
    </source>
</evidence>
<feature type="region of interest" description="Disordered" evidence="5">
    <location>
        <begin position="1"/>
        <end position="50"/>
    </location>
</feature>
<dbReference type="InterPro" id="IPR001647">
    <property type="entry name" value="HTH_TetR"/>
</dbReference>
<dbReference type="PROSITE" id="PS50977">
    <property type="entry name" value="HTH_TETR_2"/>
    <property type="match status" value="1"/>
</dbReference>
<sequence length="260" mass="27843">MVESQDTDRRTEPLPGGLTGAAAEREPATESTPARGGSGSSRPRGRPRSFDRGTALEKALLAFWEHGYEATSVSDLTRVMGIGAPSLYAAFGDKRSLFEEVVGVYDERYGSFGDRALAEEPTARAAVERMLREAAELYTAPGHPHGCLVIHAAANCTTPGIEASLRVRRKANIDAFESRIRAGVAAGELPADTDARTLARYVGAIIQGMSQQARDGATREELEALAEVALAVWPRARTDRDYAPSGPSGWPGRMRAGMDV</sequence>